<feature type="transmembrane region" description="Helical" evidence="6">
    <location>
        <begin position="44"/>
        <end position="64"/>
    </location>
</feature>
<accession>A0AAW0E8J4</accession>
<dbReference type="AlphaFoldDB" id="A0AAW0E8J4"/>
<organism evidence="8 9">
    <name type="scientific">Paramarasmius palmivorus</name>
    <dbReference type="NCBI Taxonomy" id="297713"/>
    <lineage>
        <taxon>Eukaryota</taxon>
        <taxon>Fungi</taxon>
        <taxon>Dikarya</taxon>
        <taxon>Basidiomycota</taxon>
        <taxon>Agaricomycotina</taxon>
        <taxon>Agaricomycetes</taxon>
        <taxon>Agaricomycetidae</taxon>
        <taxon>Agaricales</taxon>
        <taxon>Marasmiineae</taxon>
        <taxon>Marasmiaceae</taxon>
        <taxon>Paramarasmius</taxon>
    </lineage>
</organism>
<keyword evidence="4 6" id="KW-1133">Transmembrane helix</keyword>
<evidence type="ECO:0000256" key="1">
    <source>
        <dbReference type="ARBA" id="ARBA00004127"/>
    </source>
</evidence>
<evidence type="ECO:0000256" key="4">
    <source>
        <dbReference type="ARBA" id="ARBA00022989"/>
    </source>
</evidence>
<evidence type="ECO:0008006" key="10">
    <source>
        <dbReference type="Google" id="ProtNLM"/>
    </source>
</evidence>
<feature type="chain" id="PRO_5043317587" description="Magnesium transporter" evidence="7">
    <location>
        <begin position="18"/>
        <end position="109"/>
    </location>
</feature>
<evidence type="ECO:0000256" key="6">
    <source>
        <dbReference type="SAM" id="Phobius"/>
    </source>
</evidence>
<dbReference type="GO" id="GO:0012505">
    <property type="term" value="C:endomembrane system"/>
    <property type="evidence" value="ECO:0007669"/>
    <property type="project" value="UniProtKB-SubCell"/>
</dbReference>
<dbReference type="Pfam" id="PF10270">
    <property type="entry name" value="MMgT"/>
    <property type="match status" value="1"/>
</dbReference>
<sequence length="109" mass="11848">MLGRFVLLTAILVVLHAAFSTYEHLSHLKALGKPEGSLPQDIVLEALVGLALGILGASLNAPTLKGMTWASEMRKRSIDEMDARTGFASFVNRGRRILSPQQVHKPANE</sequence>
<dbReference type="EMBL" id="JAYKXP010000002">
    <property type="protein sequence ID" value="KAK7061028.1"/>
    <property type="molecule type" value="Genomic_DNA"/>
</dbReference>
<name>A0AAW0E8J4_9AGAR</name>
<keyword evidence="3 6" id="KW-0812">Transmembrane</keyword>
<feature type="signal peptide" evidence="7">
    <location>
        <begin position="1"/>
        <end position="17"/>
    </location>
</feature>
<reference evidence="8 9" key="1">
    <citation type="submission" date="2024-01" db="EMBL/GenBank/DDBJ databases">
        <title>A draft genome for a cacao thread blight-causing isolate of Paramarasmius palmivorus.</title>
        <authorList>
            <person name="Baruah I.K."/>
            <person name="Bukari Y."/>
            <person name="Amoako-Attah I."/>
            <person name="Meinhardt L.W."/>
            <person name="Bailey B.A."/>
            <person name="Cohen S.P."/>
        </authorList>
    </citation>
    <scope>NUCLEOTIDE SEQUENCE [LARGE SCALE GENOMIC DNA]</scope>
    <source>
        <strain evidence="8 9">GH-12</strain>
    </source>
</reference>
<protein>
    <recommendedName>
        <fullName evidence="10">Magnesium transporter</fullName>
    </recommendedName>
</protein>
<comment type="subcellular location">
    <subcellularLocation>
        <location evidence="1">Endomembrane system</location>
        <topology evidence="1">Multi-pass membrane protein</topology>
    </subcellularLocation>
</comment>
<comment type="similarity">
    <text evidence="2">Belongs to the membrane magnesium transporter (TC 1.A.67) family.</text>
</comment>
<comment type="caution">
    <text evidence="8">The sequence shown here is derived from an EMBL/GenBank/DDBJ whole genome shotgun (WGS) entry which is preliminary data.</text>
</comment>
<keyword evidence="9" id="KW-1185">Reference proteome</keyword>
<keyword evidence="7" id="KW-0732">Signal</keyword>
<gene>
    <name evidence="8" type="ORF">VNI00_000763</name>
</gene>
<dbReference type="Proteomes" id="UP001383192">
    <property type="component" value="Unassembled WGS sequence"/>
</dbReference>
<keyword evidence="5 6" id="KW-0472">Membrane</keyword>
<evidence type="ECO:0000313" key="9">
    <source>
        <dbReference type="Proteomes" id="UP001383192"/>
    </source>
</evidence>
<evidence type="ECO:0000256" key="7">
    <source>
        <dbReference type="SAM" id="SignalP"/>
    </source>
</evidence>
<evidence type="ECO:0000256" key="3">
    <source>
        <dbReference type="ARBA" id="ARBA00022692"/>
    </source>
</evidence>
<evidence type="ECO:0000256" key="2">
    <source>
        <dbReference type="ARBA" id="ARBA00006109"/>
    </source>
</evidence>
<evidence type="ECO:0000256" key="5">
    <source>
        <dbReference type="ARBA" id="ARBA00023136"/>
    </source>
</evidence>
<evidence type="ECO:0000313" key="8">
    <source>
        <dbReference type="EMBL" id="KAK7061028.1"/>
    </source>
</evidence>
<proteinExistence type="inferred from homology"/>
<dbReference type="InterPro" id="IPR018937">
    <property type="entry name" value="MMgT"/>
</dbReference>